<gene>
    <name evidence="1" type="ORF">ABID29_001472</name>
</gene>
<protein>
    <submittedName>
        <fullName evidence="1">Uncharacterized protein</fullName>
    </submittedName>
</protein>
<proteinExistence type="predicted"/>
<dbReference type="Proteomes" id="UP001549122">
    <property type="component" value="Unassembled WGS sequence"/>
</dbReference>
<evidence type="ECO:0000313" key="2">
    <source>
        <dbReference type="Proteomes" id="UP001549122"/>
    </source>
</evidence>
<name>A0ABV2FIH0_9STRE</name>
<sequence>MIEALAVLSSELRARLDIEATKRENTYLQKEGIDYFYSSPLNYDVVAYVARDISTLFEVITELSTTSLESHVLEQTPGLVPFF</sequence>
<reference evidence="1 2" key="1">
    <citation type="submission" date="2024-06" db="EMBL/GenBank/DDBJ databases">
        <title>Genomic Encyclopedia of Type Strains, Phase IV (KMG-IV): sequencing the most valuable type-strain genomes for metagenomic binning, comparative biology and taxonomic classification.</title>
        <authorList>
            <person name="Goeker M."/>
        </authorList>
    </citation>
    <scope>NUCLEOTIDE SEQUENCE [LARGE SCALE GENOMIC DNA]</scope>
    <source>
        <strain evidence="1 2">DSM 28303</strain>
    </source>
</reference>
<evidence type="ECO:0000313" key="1">
    <source>
        <dbReference type="EMBL" id="MET3558349.1"/>
    </source>
</evidence>
<keyword evidence="2" id="KW-1185">Reference proteome</keyword>
<dbReference type="RefSeq" id="WP_354365497.1">
    <property type="nucleotide sequence ID" value="NZ_JBEPLO010000015.1"/>
</dbReference>
<comment type="caution">
    <text evidence="1">The sequence shown here is derived from an EMBL/GenBank/DDBJ whole genome shotgun (WGS) entry which is preliminary data.</text>
</comment>
<organism evidence="1 2">
    <name type="scientific">Streptococcus rupicaprae</name>
    <dbReference type="NCBI Taxonomy" id="759619"/>
    <lineage>
        <taxon>Bacteria</taxon>
        <taxon>Bacillati</taxon>
        <taxon>Bacillota</taxon>
        <taxon>Bacilli</taxon>
        <taxon>Lactobacillales</taxon>
        <taxon>Streptococcaceae</taxon>
        <taxon>Streptococcus</taxon>
    </lineage>
</organism>
<dbReference type="EMBL" id="JBEPLO010000015">
    <property type="protein sequence ID" value="MET3558349.1"/>
    <property type="molecule type" value="Genomic_DNA"/>
</dbReference>
<accession>A0ABV2FIH0</accession>